<organism evidence="2 3">
    <name type="scientific">Chenopodium quinoa</name>
    <name type="common">Quinoa</name>
    <dbReference type="NCBI Taxonomy" id="63459"/>
    <lineage>
        <taxon>Eukaryota</taxon>
        <taxon>Viridiplantae</taxon>
        <taxon>Streptophyta</taxon>
        <taxon>Embryophyta</taxon>
        <taxon>Tracheophyta</taxon>
        <taxon>Spermatophyta</taxon>
        <taxon>Magnoliopsida</taxon>
        <taxon>eudicotyledons</taxon>
        <taxon>Gunneridae</taxon>
        <taxon>Pentapetalae</taxon>
        <taxon>Caryophyllales</taxon>
        <taxon>Chenopodiaceae</taxon>
        <taxon>Chenopodioideae</taxon>
        <taxon>Atripliceae</taxon>
        <taxon>Chenopodium</taxon>
    </lineage>
</organism>
<protein>
    <recommendedName>
        <fullName evidence="1">Rad51-like C-terminal domain-containing protein</fullName>
    </recommendedName>
</protein>
<sequence>MVGVSLIMCDGMDATVGDCHGVRNMRERVSSQYIRAAAKMYTKQWADLYTGSCRRIMLDNKFSGRLMRDVEASNVAAKKHGQCFNGLAISDIGVAADIDAILQICYSTCQGGKLLDWKTDAVKKSESNDNQSCGVIMMWPIKECAYQFTHWFGVLFKSLDEWYKDVTSMITYAILRVTEFWGLLVLGRKFSGTTILVEEHYDITYEWMKISKEDMFVQVGEDEDAFVIFKNELIEYNGYEAMKCMDLLLADPSCRENFPPEHVVKLTKAMERGPSVVHHSSEEEEQINGSLDTSRHMRVVVLDSIGTLFRHGHDNTSRGYDRRDSVLRSVITRLGNVAQVYNLAVIVVNDVGDVHKSNRELLRTYTLGREVKGAMAHVMSRKIPIKLFIGKQLPIDGSTKRVLCIVNHAHANEAGRSCGFKITSSGVEDECEVSVC</sequence>
<dbReference type="EnsemblPlants" id="AUR62037066-RA">
    <property type="protein sequence ID" value="AUR62037066-RA:cds"/>
    <property type="gene ID" value="AUR62037066"/>
</dbReference>
<dbReference type="GO" id="GO:0045003">
    <property type="term" value="P:double-strand break repair via synthesis-dependent strand annealing"/>
    <property type="evidence" value="ECO:0007669"/>
    <property type="project" value="TreeGrafter"/>
</dbReference>
<reference evidence="2" key="2">
    <citation type="submission" date="2021-03" db="UniProtKB">
        <authorList>
            <consortium name="EnsemblPlants"/>
        </authorList>
    </citation>
    <scope>IDENTIFICATION</scope>
</reference>
<evidence type="ECO:0000313" key="3">
    <source>
        <dbReference type="Proteomes" id="UP000596660"/>
    </source>
</evidence>
<evidence type="ECO:0000313" key="2">
    <source>
        <dbReference type="EnsemblPlants" id="AUR62037066-RA:cds"/>
    </source>
</evidence>
<keyword evidence="3" id="KW-1185">Reference proteome</keyword>
<evidence type="ECO:0000259" key="1">
    <source>
        <dbReference type="Pfam" id="PF08423"/>
    </source>
</evidence>
<dbReference type="Proteomes" id="UP000596660">
    <property type="component" value="Unplaced"/>
</dbReference>
<dbReference type="Pfam" id="PF08423">
    <property type="entry name" value="Rad51"/>
    <property type="match status" value="1"/>
</dbReference>
<dbReference type="PANTHER" id="PTHR46487">
    <property type="entry name" value="DNA REPAIR PROTEIN XRCC3"/>
    <property type="match status" value="1"/>
</dbReference>
<dbReference type="GO" id="GO:0000400">
    <property type="term" value="F:four-way junction DNA binding"/>
    <property type="evidence" value="ECO:0007669"/>
    <property type="project" value="TreeGrafter"/>
</dbReference>
<dbReference type="Gene3D" id="3.40.50.300">
    <property type="entry name" value="P-loop containing nucleotide triphosphate hydrolases"/>
    <property type="match status" value="1"/>
</dbReference>
<dbReference type="PANTHER" id="PTHR46487:SF1">
    <property type="entry name" value="DNA REPAIR PROTEIN XRCC3"/>
    <property type="match status" value="1"/>
</dbReference>
<reference evidence="2" key="1">
    <citation type="journal article" date="2017" name="Nature">
        <title>The genome of Chenopodium quinoa.</title>
        <authorList>
            <person name="Jarvis D.E."/>
            <person name="Ho Y.S."/>
            <person name="Lightfoot D.J."/>
            <person name="Schmoeckel S.M."/>
            <person name="Li B."/>
            <person name="Borm T.J.A."/>
            <person name="Ohyanagi H."/>
            <person name="Mineta K."/>
            <person name="Michell C.T."/>
            <person name="Saber N."/>
            <person name="Kharbatia N.M."/>
            <person name="Rupper R.R."/>
            <person name="Sharp A.R."/>
            <person name="Dally N."/>
            <person name="Boughton B.A."/>
            <person name="Woo Y.H."/>
            <person name="Gao G."/>
            <person name="Schijlen E.G.W.M."/>
            <person name="Guo X."/>
            <person name="Momin A.A."/>
            <person name="Negrao S."/>
            <person name="Al-Babili S."/>
            <person name="Gehring C."/>
            <person name="Roessner U."/>
            <person name="Jung C."/>
            <person name="Murphy K."/>
            <person name="Arold S.T."/>
            <person name="Gojobori T."/>
            <person name="van der Linden C.G."/>
            <person name="van Loo E.N."/>
            <person name="Jellen E.N."/>
            <person name="Maughan P.J."/>
            <person name="Tester M."/>
        </authorList>
    </citation>
    <scope>NUCLEOTIDE SEQUENCE [LARGE SCALE GENOMIC DNA]</scope>
    <source>
        <strain evidence="2">cv. PI 614886</strain>
    </source>
</reference>
<dbReference type="InterPro" id="IPR027417">
    <property type="entry name" value="P-loop_NTPase"/>
</dbReference>
<dbReference type="GO" id="GO:0000722">
    <property type="term" value="P:telomere maintenance via recombination"/>
    <property type="evidence" value="ECO:0007669"/>
    <property type="project" value="TreeGrafter"/>
</dbReference>
<dbReference type="InterPro" id="IPR013632">
    <property type="entry name" value="Rad51_C"/>
</dbReference>
<dbReference type="SUPFAM" id="SSF52540">
    <property type="entry name" value="P-loop containing nucleoside triphosphate hydrolases"/>
    <property type="match status" value="1"/>
</dbReference>
<accession>A0A803MXY6</accession>
<dbReference type="GO" id="GO:0005657">
    <property type="term" value="C:replication fork"/>
    <property type="evidence" value="ECO:0007669"/>
    <property type="project" value="TreeGrafter"/>
</dbReference>
<dbReference type="Gramene" id="AUR62037066-RA">
    <property type="protein sequence ID" value="AUR62037066-RA:cds"/>
    <property type="gene ID" value="AUR62037066"/>
</dbReference>
<proteinExistence type="predicted"/>
<dbReference type="GO" id="GO:0033065">
    <property type="term" value="C:Rad51C-XRCC3 complex"/>
    <property type="evidence" value="ECO:0007669"/>
    <property type="project" value="TreeGrafter"/>
</dbReference>
<name>A0A803MXY6_CHEQI</name>
<dbReference type="AlphaFoldDB" id="A0A803MXY6"/>
<dbReference type="GO" id="GO:0090656">
    <property type="term" value="P:t-circle formation"/>
    <property type="evidence" value="ECO:0007669"/>
    <property type="project" value="TreeGrafter"/>
</dbReference>
<dbReference type="GO" id="GO:0071140">
    <property type="term" value="P:resolution of mitotic recombination intermediates"/>
    <property type="evidence" value="ECO:0007669"/>
    <property type="project" value="TreeGrafter"/>
</dbReference>
<feature type="domain" description="Rad51-like C-terminal" evidence="1">
    <location>
        <begin position="294"/>
        <end position="429"/>
    </location>
</feature>